<dbReference type="RefSeq" id="WP_129400154.1">
    <property type="nucleotide sequence ID" value="NZ_SDWT01000001.1"/>
</dbReference>
<name>A0A4Q2S0W1_9ACTN</name>
<dbReference type="CDD" id="cd06173">
    <property type="entry name" value="MFS_MefA_like"/>
    <property type="match status" value="1"/>
</dbReference>
<dbReference type="InterPro" id="IPR011701">
    <property type="entry name" value="MFS"/>
</dbReference>
<dbReference type="Gene3D" id="1.20.1250.20">
    <property type="entry name" value="MFS general substrate transporter like domains"/>
    <property type="match status" value="2"/>
</dbReference>
<feature type="transmembrane region" description="Helical" evidence="7">
    <location>
        <begin position="220"/>
        <end position="243"/>
    </location>
</feature>
<evidence type="ECO:0000313" key="10">
    <source>
        <dbReference type="Proteomes" id="UP000294071"/>
    </source>
</evidence>
<protein>
    <submittedName>
        <fullName evidence="9">MFS transporter</fullName>
    </submittedName>
</protein>
<evidence type="ECO:0000256" key="4">
    <source>
        <dbReference type="ARBA" id="ARBA00022692"/>
    </source>
</evidence>
<dbReference type="InterPro" id="IPR020846">
    <property type="entry name" value="MFS_dom"/>
</dbReference>
<dbReference type="PANTHER" id="PTHR43266:SF2">
    <property type="entry name" value="MAJOR FACILITATOR SUPERFAMILY (MFS) PROFILE DOMAIN-CONTAINING PROTEIN"/>
    <property type="match status" value="1"/>
</dbReference>
<evidence type="ECO:0000256" key="5">
    <source>
        <dbReference type="ARBA" id="ARBA00022989"/>
    </source>
</evidence>
<proteinExistence type="predicted"/>
<dbReference type="PANTHER" id="PTHR43266">
    <property type="entry name" value="MACROLIDE-EFFLUX PROTEIN"/>
    <property type="match status" value="1"/>
</dbReference>
<accession>A0A4Q2S0W1</accession>
<dbReference type="OrthoDB" id="3177993at2"/>
<feature type="transmembrane region" description="Helical" evidence="7">
    <location>
        <begin position="307"/>
        <end position="330"/>
    </location>
</feature>
<keyword evidence="4 7" id="KW-0812">Transmembrane</keyword>
<dbReference type="Proteomes" id="UP000294071">
    <property type="component" value="Unassembled WGS sequence"/>
</dbReference>
<evidence type="ECO:0000256" key="3">
    <source>
        <dbReference type="ARBA" id="ARBA00022475"/>
    </source>
</evidence>
<evidence type="ECO:0000256" key="6">
    <source>
        <dbReference type="ARBA" id="ARBA00023136"/>
    </source>
</evidence>
<keyword evidence="5 7" id="KW-1133">Transmembrane helix</keyword>
<gene>
    <name evidence="9" type="ORF">EUA93_10860</name>
</gene>
<feature type="transmembrane region" description="Helical" evidence="7">
    <location>
        <begin position="141"/>
        <end position="160"/>
    </location>
</feature>
<evidence type="ECO:0000259" key="8">
    <source>
        <dbReference type="PROSITE" id="PS50850"/>
    </source>
</evidence>
<sequence>MNRSVLAYLTSYGISFLGNSVAAVVLPLVVLQTTGSALDAGLVAAATALPALVAGLFMGSVVDRYDRRWVSVLTDVISGAAVAALPVTALFTDLSLGWFVLFGILGSFGDVPGLTAREALLLPVARRSTWTVDRLVGLREGTAAITMIVGPAIAAGLVTVLDGTEALWVTAGMSLLAALITLVLPRDVGVIEVSTVGSSPRAVLAHLAEGWSLLFLRSPFLLTVTALTLVLASCLAAVQGLLLPVHFTMTGDEGRLGLVLSSLAVGMLVGAGVYAAVGTRLPRRVWLVVGLLGSAAGLLVIGSLPSVWLVLGGAAMVGTFGGMVSTVLGVLMTERIPEQLRGRVTGTQNALLTVAPSLGILGTAVLVDQVSVEAAGLAIGALWAVVAVAALFLPSLRDLSSAPTSTPDAEVAA</sequence>
<feature type="domain" description="Major facilitator superfamily (MFS) profile" evidence="8">
    <location>
        <begin position="1"/>
        <end position="398"/>
    </location>
</feature>
<comment type="caution">
    <text evidence="9">The sequence shown here is derived from an EMBL/GenBank/DDBJ whole genome shotgun (WGS) entry which is preliminary data.</text>
</comment>
<dbReference type="GO" id="GO:0005886">
    <property type="term" value="C:plasma membrane"/>
    <property type="evidence" value="ECO:0007669"/>
    <property type="project" value="UniProtKB-SubCell"/>
</dbReference>
<dbReference type="Pfam" id="PF07690">
    <property type="entry name" value="MFS_1"/>
    <property type="match status" value="1"/>
</dbReference>
<evidence type="ECO:0000256" key="7">
    <source>
        <dbReference type="SAM" id="Phobius"/>
    </source>
</evidence>
<feature type="transmembrane region" description="Helical" evidence="7">
    <location>
        <begin position="12"/>
        <end position="30"/>
    </location>
</feature>
<feature type="transmembrane region" description="Helical" evidence="7">
    <location>
        <begin position="255"/>
        <end position="277"/>
    </location>
</feature>
<feature type="transmembrane region" description="Helical" evidence="7">
    <location>
        <begin position="374"/>
        <end position="393"/>
    </location>
</feature>
<dbReference type="InterPro" id="IPR005828">
    <property type="entry name" value="MFS_sugar_transport-like"/>
</dbReference>
<dbReference type="InterPro" id="IPR036259">
    <property type="entry name" value="MFS_trans_sf"/>
</dbReference>
<feature type="transmembrane region" description="Helical" evidence="7">
    <location>
        <begin position="284"/>
        <end position="301"/>
    </location>
</feature>
<dbReference type="EMBL" id="SDWT01000001">
    <property type="protein sequence ID" value="RYB94806.1"/>
    <property type="molecule type" value="Genomic_DNA"/>
</dbReference>
<keyword evidence="3" id="KW-1003">Cell membrane</keyword>
<dbReference type="GO" id="GO:0022857">
    <property type="term" value="F:transmembrane transporter activity"/>
    <property type="evidence" value="ECO:0007669"/>
    <property type="project" value="InterPro"/>
</dbReference>
<dbReference type="SUPFAM" id="SSF103473">
    <property type="entry name" value="MFS general substrate transporter"/>
    <property type="match status" value="1"/>
</dbReference>
<organism evidence="9 10">
    <name type="scientific">Nocardioides oleivorans</name>
    <dbReference type="NCBI Taxonomy" id="273676"/>
    <lineage>
        <taxon>Bacteria</taxon>
        <taxon>Bacillati</taxon>
        <taxon>Actinomycetota</taxon>
        <taxon>Actinomycetes</taxon>
        <taxon>Propionibacteriales</taxon>
        <taxon>Nocardioidaceae</taxon>
        <taxon>Nocardioides</taxon>
    </lineage>
</organism>
<dbReference type="PROSITE" id="PS50850">
    <property type="entry name" value="MFS"/>
    <property type="match status" value="1"/>
</dbReference>
<evidence type="ECO:0000313" key="9">
    <source>
        <dbReference type="EMBL" id="RYB94806.1"/>
    </source>
</evidence>
<feature type="transmembrane region" description="Helical" evidence="7">
    <location>
        <begin position="166"/>
        <end position="184"/>
    </location>
</feature>
<feature type="transmembrane region" description="Helical" evidence="7">
    <location>
        <begin position="350"/>
        <end position="368"/>
    </location>
</feature>
<evidence type="ECO:0000256" key="2">
    <source>
        <dbReference type="ARBA" id="ARBA00022448"/>
    </source>
</evidence>
<evidence type="ECO:0000256" key="1">
    <source>
        <dbReference type="ARBA" id="ARBA00004651"/>
    </source>
</evidence>
<feature type="transmembrane region" description="Helical" evidence="7">
    <location>
        <begin position="97"/>
        <end position="120"/>
    </location>
</feature>
<feature type="transmembrane region" description="Helical" evidence="7">
    <location>
        <begin position="42"/>
        <end position="62"/>
    </location>
</feature>
<dbReference type="AlphaFoldDB" id="A0A4Q2S0W1"/>
<keyword evidence="2" id="KW-0813">Transport</keyword>
<keyword evidence="6 7" id="KW-0472">Membrane</keyword>
<reference evidence="9 10" key="1">
    <citation type="submission" date="2019-01" db="EMBL/GenBank/DDBJ databases">
        <title>Novel species of Nocardioides.</title>
        <authorList>
            <person name="Liu Q."/>
            <person name="Xin Y.-H."/>
        </authorList>
    </citation>
    <scope>NUCLEOTIDE SEQUENCE [LARGE SCALE GENOMIC DNA]</scope>
    <source>
        <strain evidence="9 10">CGMCC 4.6882</strain>
    </source>
</reference>
<feature type="transmembrane region" description="Helical" evidence="7">
    <location>
        <begin position="69"/>
        <end position="91"/>
    </location>
</feature>
<dbReference type="Pfam" id="PF00083">
    <property type="entry name" value="Sugar_tr"/>
    <property type="match status" value="1"/>
</dbReference>
<comment type="subcellular location">
    <subcellularLocation>
        <location evidence="1">Cell membrane</location>
        <topology evidence="1">Multi-pass membrane protein</topology>
    </subcellularLocation>
</comment>
<keyword evidence="10" id="KW-1185">Reference proteome</keyword>